<accession>A0A1Y2DU05</accession>
<dbReference type="GO" id="GO:0016616">
    <property type="term" value="F:oxidoreductase activity, acting on the CH-OH group of donors, NAD or NADP as acceptor"/>
    <property type="evidence" value="ECO:0007669"/>
    <property type="project" value="TreeGrafter"/>
</dbReference>
<dbReference type="InParanoid" id="A0A1Y2DU05"/>
<organism evidence="4 5">
    <name type="scientific">Pseudomassariella vexata</name>
    <dbReference type="NCBI Taxonomy" id="1141098"/>
    <lineage>
        <taxon>Eukaryota</taxon>
        <taxon>Fungi</taxon>
        <taxon>Dikarya</taxon>
        <taxon>Ascomycota</taxon>
        <taxon>Pezizomycotina</taxon>
        <taxon>Sordariomycetes</taxon>
        <taxon>Xylariomycetidae</taxon>
        <taxon>Amphisphaeriales</taxon>
        <taxon>Pseudomassariaceae</taxon>
        <taxon>Pseudomassariella</taxon>
    </lineage>
</organism>
<evidence type="ECO:0000256" key="2">
    <source>
        <dbReference type="ARBA" id="ARBA00023445"/>
    </source>
</evidence>
<feature type="domain" description="NAD-dependent epimerase/dehydratase" evidence="3">
    <location>
        <begin position="17"/>
        <end position="198"/>
    </location>
</feature>
<name>A0A1Y2DU05_9PEZI</name>
<keyword evidence="5" id="KW-1185">Reference proteome</keyword>
<dbReference type="InterPro" id="IPR050425">
    <property type="entry name" value="NAD(P)_dehydrat-like"/>
</dbReference>
<evidence type="ECO:0000259" key="3">
    <source>
        <dbReference type="Pfam" id="PF01370"/>
    </source>
</evidence>
<evidence type="ECO:0000256" key="1">
    <source>
        <dbReference type="ARBA" id="ARBA00023002"/>
    </source>
</evidence>
<dbReference type="OrthoDB" id="2735536at2759"/>
<dbReference type="PANTHER" id="PTHR10366">
    <property type="entry name" value="NAD DEPENDENT EPIMERASE/DEHYDRATASE"/>
    <property type="match status" value="1"/>
</dbReference>
<dbReference type="InterPro" id="IPR001509">
    <property type="entry name" value="Epimerase_deHydtase"/>
</dbReference>
<evidence type="ECO:0000313" key="5">
    <source>
        <dbReference type="Proteomes" id="UP000193689"/>
    </source>
</evidence>
<comment type="similarity">
    <text evidence="2">Belongs to the NAD(P)-dependent epimerase/dehydratase family. Dihydroflavonol-4-reductase subfamily.</text>
</comment>
<proteinExistence type="inferred from homology"/>
<dbReference type="InterPro" id="IPR036291">
    <property type="entry name" value="NAD(P)-bd_dom_sf"/>
</dbReference>
<dbReference type="Proteomes" id="UP000193689">
    <property type="component" value="Unassembled WGS sequence"/>
</dbReference>
<dbReference type="AlphaFoldDB" id="A0A1Y2DU05"/>
<dbReference type="PANTHER" id="PTHR10366:SF562">
    <property type="entry name" value="ALDEHYDE REDUCTASE II (AFU_ORTHOLOGUE AFUA_1G11360)"/>
    <property type="match status" value="1"/>
</dbReference>
<dbReference type="STRING" id="1141098.A0A1Y2DU05"/>
<dbReference type="GeneID" id="63774689"/>
<dbReference type="SUPFAM" id="SSF51735">
    <property type="entry name" value="NAD(P)-binding Rossmann-fold domains"/>
    <property type="match status" value="1"/>
</dbReference>
<protein>
    <recommendedName>
        <fullName evidence="3">NAD-dependent epimerase/dehydratase domain-containing protein</fullName>
    </recommendedName>
</protein>
<evidence type="ECO:0000313" key="4">
    <source>
        <dbReference type="EMBL" id="ORY62115.1"/>
    </source>
</evidence>
<reference evidence="4 5" key="1">
    <citation type="submission" date="2016-07" db="EMBL/GenBank/DDBJ databases">
        <title>Pervasive Adenine N6-methylation of Active Genes in Fungi.</title>
        <authorList>
            <consortium name="DOE Joint Genome Institute"/>
            <person name="Mondo S.J."/>
            <person name="Dannebaum R.O."/>
            <person name="Kuo R.C."/>
            <person name="Labutti K."/>
            <person name="Haridas S."/>
            <person name="Kuo A."/>
            <person name="Salamov A."/>
            <person name="Ahrendt S.R."/>
            <person name="Lipzen A."/>
            <person name="Sullivan W."/>
            <person name="Andreopoulos W.B."/>
            <person name="Clum A."/>
            <person name="Lindquist E."/>
            <person name="Daum C."/>
            <person name="Ramamoorthy G.K."/>
            <person name="Gryganskyi A."/>
            <person name="Culley D."/>
            <person name="Magnuson J.K."/>
            <person name="James T.Y."/>
            <person name="O'Malley M.A."/>
            <person name="Stajich J.E."/>
            <person name="Spatafora J.W."/>
            <person name="Visel A."/>
            <person name="Grigoriev I.V."/>
        </authorList>
    </citation>
    <scope>NUCLEOTIDE SEQUENCE [LARGE SCALE GENOMIC DNA]</scope>
    <source>
        <strain evidence="4 5">CBS 129021</strain>
    </source>
</reference>
<sequence>MGMLDNKDLVLAKGSQILVTGSNGYVASNIVREALDAGYKVRGTCRSQDKVTRTKQTFNHPDYAGVVVENLADENAFDEAVKGADAIIHCATIFSLDPNPHNVVLPVVNGVIGILNAALKEPSVSRFVYTSSCSACTSSKPNTKLKIDRSTWNTELEKYADLPPPYTPDIAPHVYALSKMRAETAVWNFVKEKKPHFVVNSIVPSYNVGRIIDSPGLSGQLVIDIYQGKMPWYTDSEHVINVVDCARLHVAATIDGSVVNERVLAFHEPFNWNDVIEVIRELKPDAKVVDIMPDLPRVLSEVDNALGAELLRKWWGQKGYTGLKESIRQNIEGLA</sequence>
<comment type="caution">
    <text evidence="4">The sequence shown here is derived from an EMBL/GenBank/DDBJ whole genome shotgun (WGS) entry which is preliminary data.</text>
</comment>
<dbReference type="Pfam" id="PF01370">
    <property type="entry name" value="Epimerase"/>
    <property type="match status" value="1"/>
</dbReference>
<dbReference type="Gene3D" id="3.40.50.720">
    <property type="entry name" value="NAD(P)-binding Rossmann-like Domain"/>
    <property type="match status" value="1"/>
</dbReference>
<gene>
    <name evidence="4" type="ORF">BCR38DRAFT_410560</name>
</gene>
<keyword evidence="1" id="KW-0560">Oxidoreductase</keyword>
<dbReference type="RefSeq" id="XP_040713951.1">
    <property type="nucleotide sequence ID" value="XM_040858477.1"/>
</dbReference>
<dbReference type="EMBL" id="MCFJ01000009">
    <property type="protein sequence ID" value="ORY62115.1"/>
    <property type="molecule type" value="Genomic_DNA"/>
</dbReference>